<dbReference type="PROSITE" id="PS51747">
    <property type="entry name" value="CYT_DCMP_DEAMINASES_2"/>
    <property type="match status" value="1"/>
</dbReference>
<keyword evidence="2" id="KW-0862">Zinc</keyword>
<dbReference type="PROSITE" id="PS00903">
    <property type="entry name" value="CYT_DCMP_DEAMINASES_1"/>
    <property type="match status" value="1"/>
</dbReference>
<dbReference type="GO" id="GO:0016787">
    <property type="term" value="F:hydrolase activity"/>
    <property type="evidence" value="ECO:0007669"/>
    <property type="project" value="InterPro"/>
</dbReference>
<sequence length="156" mass="17354">MTETCSRKDMRYMGIAGYEASKSAVSFRHGCVAVVSGKIVARGCNSYRTYSNDGMISQTCTCHAEVEVLRQCKKQNITKKITLYIARLTSTNTLNCSAPCINCYNAMQKFEIKRVIYSDHGGTVTKTVMRDLNCTFNSSGQKAINAKRVALFNYPT</sequence>
<dbReference type="AlphaFoldDB" id="A0A6C0IQI2"/>
<evidence type="ECO:0000256" key="1">
    <source>
        <dbReference type="ARBA" id="ARBA00022723"/>
    </source>
</evidence>
<protein>
    <recommendedName>
        <fullName evidence="3">CMP/dCMP-type deaminase domain-containing protein</fullName>
    </recommendedName>
</protein>
<proteinExistence type="predicted"/>
<dbReference type="Gene3D" id="3.40.140.10">
    <property type="entry name" value="Cytidine Deaminase, domain 2"/>
    <property type="match status" value="1"/>
</dbReference>
<evidence type="ECO:0000256" key="2">
    <source>
        <dbReference type="ARBA" id="ARBA00022833"/>
    </source>
</evidence>
<keyword evidence="1" id="KW-0479">Metal-binding</keyword>
<dbReference type="InterPro" id="IPR002125">
    <property type="entry name" value="CMP_dCMP_dom"/>
</dbReference>
<dbReference type="InterPro" id="IPR016192">
    <property type="entry name" value="APOBEC/CMP_deaminase_Zn-bd"/>
</dbReference>
<accession>A0A6C0IQI2</accession>
<feature type="domain" description="CMP/dCMP-type deaminase" evidence="3">
    <location>
        <begin position="7"/>
        <end position="139"/>
    </location>
</feature>
<evidence type="ECO:0000313" key="4">
    <source>
        <dbReference type="EMBL" id="QHT94696.1"/>
    </source>
</evidence>
<reference evidence="4" key="1">
    <citation type="journal article" date="2020" name="Nature">
        <title>Giant virus diversity and host interactions through global metagenomics.</title>
        <authorList>
            <person name="Schulz F."/>
            <person name="Roux S."/>
            <person name="Paez-Espino D."/>
            <person name="Jungbluth S."/>
            <person name="Walsh D.A."/>
            <person name="Denef V.J."/>
            <person name="McMahon K.D."/>
            <person name="Konstantinidis K.T."/>
            <person name="Eloe-Fadrosh E.A."/>
            <person name="Kyrpides N.C."/>
            <person name="Woyke T."/>
        </authorList>
    </citation>
    <scope>NUCLEOTIDE SEQUENCE</scope>
    <source>
        <strain evidence="4">GVMAG-M-3300024261-26</strain>
    </source>
</reference>
<dbReference type="InterPro" id="IPR016193">
    <property type="entry name" value="Cytidine_deaminase-like"/>
</dbReference>
<organism evidence="4">
    <name type="scientific">viral metagenome</name>
    <dbReference type="NCBI Taxonomy" id="1070528"/>
    <lineage>
        <taxon>unclassified sequences</taxon>
        <taxon>metagenomes</taxon>
        <taxon>organismal metagenomes</taxon>
    </lineage>
</organism>
<dbReference type="Pfam" id="PF00383">
    <property type="entry name" value="dCMP_cyt_deam_1"/>
    <property type="match status" value="1"/>
</dbReference>
<evidence type="ECO:0000259" key="3">
    <source>
        <dbReference type="PROSITE" id="PS51747"/>
    </source>
</evidence>
<dbReference type="SUPFAM" id="SSF53927">
    <property type="entry name" value="Cytidine deaminase-like"/>
    <property type="match status" value="1"/>
</dbReference>
<dbReference type="EMBL" id="MN740229">
    <property type="protein sequence ID" value="QHT94696.1"/>
    <property type="molecule type" value="Genomic_DNA"/>
</dbReference>
<name>A0A6C0IQI2_9ZZZZ</name>
<dbReference type="GO" id="GO:0008270">
    <property type="term" value="F:zinc ion binding"/>
    <property type="evidence" value="ECO:0007669"/>
    <property type="project" value="InterPro"/>
</dbReference>